<dbReference type="CDD" id="cd06578">
    <property type="entry name" value="HemD"/>
    <property type="match status" value="1"/>
</dbReference>
<reference evidence="2" key="1">
    <citation type="submission" date="2021-06" db="EMBL/GenBank/DDBJ databases">
        <title>Paracoccus bacterium XHP0099 sp. nov., isolated from the surface waters of the Yellow Sea.</title>
        <authorList>
            <person name="Xue H."/>
            <person name="Zhang D."/>
        </authorList>
    </citation>
    <scope>NUCLEOTIDE SEQUENCE</scope>
    <source>
        <strain evidence="2">XHP0099</strain>
    </source>
</reference>
<evidence type="ECO:0000313" key="3">
    <source>
        <dbReference type="Proteomes" id="UP001166191"/>
    </source>
</evidence>
<keyword evidence="3" id="KW-1185">Reference proteome</keyword>
<protein>
    <submittedName>
        <fullName evidence="2">Uroporphyrinogen-III synthase</fullName>
    </submittedName>
</protein>
<comment type="caution">
    <text evidence="2">The sequence shown here is derived from an EMBL/GenBank/DDBJ whole genome shotgun (WGS) entry which is preliminary data.</text>
</comment>
<accession>A0ABS6AF74</accession>
<dbReference type="InterPro" id="IPR003754">
    <property type="entry name" value="4pyrrol_synth_uPrphyn_synth"/>
</dbReference>
<organism evidence="2 3">
    <name type="scientific">Paracoccus marinaquae</name>
    <dbReference type="NCBI Taxonomy" id="2841926"/>
    <lineage>
        <taxon>Bacteria</taxon>
        <taxon>Pseudomonadati</taxon>
        <taxon>Pseudomonadota</taxon>
        <taxon>Alphaproteobacteria</taxon>
        <taxon>Rhodobacterales</taxon>
        <taxon>Paracoccaceae</taxon>
        <taxon>Paracoccus</taxon>
    </lineage>
</organism>
<dbReference type="Proteomes" id="UP001166191">
    <property type="component" value="Unassembled WGS sequence"/>
</dbReference>
<dbReference type="Pfam" id="PF02602">
    <property type="entry name" value="HEM4"/>
    <property type="match status" value="1"/>
</dbReference>
<feature type="domain" description="Tetrapyrrole biosynthesis uroporphyrinogen III synthase" evidence="1">
    <location>
        <begin position="31"/>
        <end position="164"/>
    </location>
</feature>
<evidence type="ECO:0000313" key="2">
    <source>
        <dbReference type="EMBL" id="MBU3028597.1"/>
    </source>
</evidence>
<evidence type="ECO:0000259" key="1">
    <source>
        <dbReference type="Pfam" id="PF02602"/>
    </source>
</evidence>
<sequence length="221" mass="22949">MPRRATPTLLLTRPEADSRRFAAMLPDLPHVISPILRILPVAHDAARLASAEALVFTSQHAIAIAGPGRGRTAFCVGPRTAALAREAGYAVIEGPGDAERLQPMLEASDLPLLHPHGRHVARELPVAGMVVYDQLPLPLNARALELLAGAAPVILPLFSPRSARLLAVEAAGSAAPVWLAAISGAALAAWQGPFEQGEIAPTPDARGLAAAIGRLTGGELS</sequence>
<proteinExistence type="predicted"/>
<name>A0ABS6AF74_9RHOB</name>
<dbReference type="RefSeq" id="WP_216031294.1">
    <property type="nucleotide sequence ID" value="NZ_JAHKNG010000001.1"/>
</dbReference>
<gene>
    <name evidence="2" type="ORF">KNW02_00515</name>
</gene>
<dbReference type="EMBL" id="JAHKNG010000001">
    <property type="protein sequence ID" value="MBU3028597.1"/>
    <property type="molecule type" value="Genomic_DNA"/>
</dbReference>